<gene>
    <name evidence="1" type="ORF">F511_05282</name>
</gene>
<evidence type="ECO:0000313" key="1">
    <source>
        <dbReference type="EMBL" id="KZV22328.1"/>
    </source>
</evidence>
<name>A0A2Z7ALR8_9LAMI</name>
<sequence>MTSSKLIEDFSSHDIESWAVVRCIRSDTVADQELKIVNRIFGGLNEGIWPKSSLGHERSS</sequence>
<reference evidence="1 2" key="1">
    <citation type="journal article" date="2015" name="Proc. Natl. Acad. Sci. U.S.A.">
        <title>The resurrection genome of Boea hygrometrica: A blueprint for survival of dehydration.</title>
        <authorList>
            <person name="Xiao L."/>
            <person name="Yang G."/>
            <person name="Zhang L."/>
            <person name="Yang X."/>
            <person name="Zhao S."/>
            <person name="Ji Z."/>
            <person name="Zhou Q."/>
            <person name="Hu M."/>
            <person name="Wang Y."/>
            <person name="Chen M."/>
            <person name="Xu Y."/>
            <person name="Jin H."/>
            <person name="Xiao X."/>
            <person name="Hu G."/>
            <person name="Bao F."/>
            <person name="Hu Y."/>
            <person name="Wan P."/>
            <person name="Li L."/>
            <person name="Deng X."/>
            <person name="Kuang T."/>
            <person name="Xiang C."/>
            <person name="Zhu J.K."/>
            <person name="Oliver M.J."/>
            <person name="He Y."/>
        </authorList>
    </citation>
    <scope>NUCLEOTIDE SEQUENCE [LARGE SCALE GENOMIC DNA]</scope>
    <source>
        <strain evidence="2">cv. XS01</strain>
    </source>
</reference>
<protein>
    <submittedName>
        <fullName evidence="1">Transcription factor HBP-1b(C38)-like</fullName>
    </submittedName>
</protein>
<keyword evidence="2" id="KW-1185">Reference proteome</keyword>
<organism evidence="1 2">
    <name type="scientific">Dorcoceras hygrometricum</name>
    <dbReference type="NCBI Taxonomy" id="472368"/>
    <lineage>
        <taxon>Eukaryota</taxon>
        <taxon>Viridiplantae</taxon>
        <taxon>Streptophyta</taxon>
        <taxon>Embryophyta</taxon>
        <taxon>Tracheophyta</taxon>
        <taxon>Spermatophyta</taxon>
        <taxon>Magnoliopsida</taxon>
        <taxon>eudicotyledons</taxon>
        <taxon>Gunneridae</taxon>
        <taxon>Pentapetalae</taxon>
        <taxon>asterids</taxon>
        <taxon>lamiids</taxon>
        <taxon>Lamiales</taxon>
        <taxon>Gesneriaceae</taxon>
        <taxon>Didymocarpoideae</taxon>
        <taxon>Trichosporeae</taxon>
        <taxon>Loxocarpinae</taxon>
        <taxon>Dorcoceras</taxon>
    </lineage>
</organism>
<proteinExistence type="predicted"/>
<dbReference type="Proteomes" id="UP000250235">
    <property type="component" value="Unassembled WGS sequence"/>
</dbReference>
<dbReference type="AlphaFoldDB" id="A0A2Z7ALR8"/>
<accession>A0A2Z7ALR8</accession>
<dbReference type="EMBL" id="KV014393">
    <property type="protein sequence ID" value="KZV22328.1"/>
    <property type="molecule type" value="Genomic_DNA"/>
</dbReference>
<evidence type="ECO:0000313" key="2">
    <source>
        <dbReference type="Proteomes" id="UP000250235"/>
    </source>
</evidence>